<organism evidence="1 2">
    <name type="scientific">Rotaria magnacalcarata</name>
    <dbReference type="NCBI Taxonomy" id="392030"/>
    <lineage>
        <taxon>Eukaryota</taxon>
        <taxon>Metazoa</taxon>
        <taxon>Spiralia</taxon>
        <taxon>Gnathifera</taxon>
        <taxon>Rotifera</taxon>
        <taxon>Eurotatoria</taxon>
        <taxon>Bdelloidea</taxon>
        <taxon>Philodinida</taxon>
        <taxon>Philodinidae</taxon>
        <taxon>Rotaria</taxon>
    </lineage>
</organism>
<evidence type="ECO:0000313" key="2">
    <source>
        <dbReference type="Proteomes" id="UP000681967"/>
    </source>
</evidence>
<dbReference type="AlphaFoldDB" id="A0A8S2ZM58"/>
<proteinExistence type="predicted"/>
<reference evidence="1" key="1">
    <citation type="submission" date="2021-02" db="EMBL/GenBank/DDBJ databases">
        <authorList>
            <person name="Nowell W R."/>
        </authorList>
    </citation>
    <scope>NUCLEOTIDE SEQUENCE</scope>
</reference>
<evidence type="ECO:0000313" key="1">
    <source>
        <dbReference type="EMBL" id="CAF4637584.1"/>
    </source>
</evidence>
<feature type="non-terminal residue" evidence="1">
    <location>
        <position position="69"/>
    </location>
</feature>
<dbReference type="Proteomes" id="UP000681967">
    <property type="component" value="Unassembled WGS sequence"/>
</dbReference>
<gene>
    <name evidence="1" type="ORF">BYL167_LOCUS41632</name>
</gene>
<comment type="caution">
    <text evidence="1">The sequence shown here is derived from an EMBL/GenBank/DDBJ whole genome shotgun (WGS) entry which is preliminary data.</text>
</comment>
<sequence>MLQELDRRFVRSVLRENLSILFDPNYLMDHKEIVGEPEYGRDALNYTRLKYGKLPSFDKTAVQYEWELI</sequence>
<accession>A0A8S2ZM58</accession>
<protein>
    <submittedName>
        <fullName evidence="1">Uncharacterized protein</fullName>
    </submittedName>
</protein>
<dbReference type="EMBL" id="CAJOBH010106053">
    <property type="protein sequence ID" value="CAF4637584.1"/>
    <property type="molecule type" value="Genomic_DNA"/>
</dbReference>
<name>A0A8S2ZM58_9BILA</name>
<feature type="non-terminal residue" evidence="1">
    <location>
        <position position="1"/>
    </location>
</feature>